<evidence type="ECO:0000313" key="1">
    <source>
        <dbReference type="EMBL" id="WYZ21908.1"/>
    </source>
</evidence>
<keyword evidence="2" id="KW-1185">Reference proteome</keyword>
<dbReference type="InterPro" id="IPR013320">
    <property type="entry name" value="ConA-like_dom_sf"/>
</dbReference>
<accession>A0ABZ2UK23</accession>
<dbReference type="Proteomes" id="UP001623852">
    <property type="component" value="Chromosome"/>
</dbReference>
<evidence type="ECO:0000313" key="2">
    <source>
        <dbReference type="Proteomes" id="UP001623852"/>
    </source>
</evidence>
<dbReference type="RefSeq" id="WP_406845515.1">
    <property type="nucleotide sequence ID" value="NZ_CP150845.1"/>
</dbReference>
<dbReference type="Pfam" id="PF13385">
    <property type="entry name" value="Laminin_G_3"/>
    <property type="match status" value="1"/>
</dbReference>
<proteinExistence type="predicted"/>
<organism evidence="1 2">
    <name type="scientific">Flavobacterium soyae</name>
    <dbReference type="NCBI Taxonomy" id="2903098"/>
    <lineage>
        <taxon>Bacteria</taxon>
        <taxon>Pseudomonadati</taxon>
        <taxon>Bacteroidota</taxon>
        <taxon>Flavobacteriia</taxon>
        <taxon>Flavobacteriales</taxon>
        <taxon>Flavobacteriaceae</taxon>
        <taxon>Flavobacterium</taxon>
    </lineage>
</organism>
<name>A0ABZ2UK23_9FLAO</name>
<protein>
    <submittedName>
        <fullName evidence="1">LamG-like jellyroll fold domain-containing protein</fullName>
    </submittedName>
</protein>
<gene>
    <name evidence="1" type="ORF">AABD74_10685</name>
</gene>
<dbReference type="EMBL" id="CP150845">
    <property type="protein sequence ID" value="WYZ21908.1"/>
    <property type="molecule type" value="Genomic_DNA"/>
</dbReference>
<reference evidence="1 2" key="1">
    <citation type="submission" date="2024-03" db="EMBL/GenBank/DDBJ databases">
        <title>Flavobacterium soyae.</title>
        <authorList>
            <person name="Zheng W."/>
        </authorList>
    </citation>
    <scope>NUCLEOTIDE SEQUENCE [LARGE SCALE GENOMIC DNA]</scope>
    <source>
        <strain evidence="1 2">55</strain>
    </source>
</reference>
<sequence>MGSLLQNTIFGRRKSKLEDNLAAYYKFNGDVTESTGKSPNGVATNTNYVTGKIGNAINFPSSSLAYVDIANNANFSFTSGNGADIPFSVSFWFYATTFSSTGNWIINKRGGATDTEWQIHLTPFGAATLTKFSGGSNAMYQSAITPNGIISLNNWYHIVVTDNGSKTVPGTNIYINSVSQTINDTSIGQYSGMNLGTSITRIGTSTWSTASSLRHVGYVEELGIWKNRVLSQDDVNKLYNSGNGMSFPF</sequence>
<dbReference type="SUPFAM" id="SSF49899">
    <property type="entry name" value="Concanavalin A-like lectins/glucanases"/>
    <property type="match status" value="1"/>
</dbReference>
<dbReference type="Gene3D" id="2.60.120.200">
    <property type="match status" value="1"/>
</dbReference>